<reference evidence="1" key="1">
    <citation type="submission" date="2023-06" db="EMBL/GenBank/DDBJ databases">
        <title>Genomic analysis of the entomopathogenic nematode Steinernema hermaphroditum.</title>
        <authorList>
            <person name="Schwarz E.M."/>
            <person name="Heppert J.K."/>
            <person name="Baniya A."/>
            <person name="Schwartz H.T."/>
            <person name="Tan C.-H."/>
            <person name="Antoshechkin I."/>
            <person name="Sternberg P.W."/>
            <person name="Goodrich-Blair H."/>
            <person name="Dillman A.R."/>
        </authorList>
    </citation>
    <scope>NUCLEOTIDE SEQUENCE</scope>
    <source>
        <strain evidence="1">PS9179</strain>
        <tissue evidence="1">Whole animal</tissue>
    </source>
</reference>
<organism evidence="1 2">
    <name type="scientific">Steinernema hermaphroditum</name>
    <dbReference type="NCBI Taxonomy" id="289476"/>
    <lineage>
        <taxon>Eukaryota</taxon>
        <taxon>Metazoa</taxon>
        <taxon>Ecdysozoa</taxon>
        <taxon>Nematoda</taxon>
        <taxon>Chromadorea</taxon>
        <taxon>Rhabditida</taxon>
        <taxon>Tylenchina</taxon>
        <taxon>Panagrolaimomorpha</taxon>
        <taxon>Strongyloidoidea</taxon>
        <taxon>Steinernematidae</taxon>
        <taxon>Steinernema</taxon>
    </lineage>
</organism>
<accession>A0AA39HR86</accession>
<comment type="caution">
    <text evidence="1">The sequence shown here is derived from an EMBL/GenBank/DDBJ whole genome shotgun (WGS) entry which is preliminary data.</text>
</comment>
<sequence>MDGVPFAFCEAVAATVADLKSALKFSRLSTGEVWNVAIENHASERKLLYLQIAHYIEAGMMANFKSTESEIEEILQFARRFINRIELQIHFGTDSARNAYALSKFDDYPFHSIDVSFMCGPNVGTLKAFIERNMKNGHFKEVSLPYIYDGLGVDYFLLDRGFRSGGRSVVAYYLCDRSFTSDSRLFVRD</sequence>
<gene>
    <name evidence="1" type="ORF">QR680_004539</name>
</gene>
<proteinExistence type="predicted"/>
<evidence type="ECO:0000313" key="1">
    <source>
        <dbReference type="EMBL" id="KAK0409437.1"/>
    </source>
</evidence>
<dbReference type="EMBL" id="JAUCMV010000003">
    <property type="protein sequence ID" value="KAK0409437.1"/>
    <property type="molecule type" value="Genomic_DNA"/>
</dbReference>
<protein>
    <submittedName>
        <fullName evidence="1">Uncharacterized protein</fullName>
    </submittedName>
</protein>
<evidence type="ECO:0000313" key="2">
    <source>
        <dbReference type="Proteomes" id="UP001175271"/>
    </source>
</evidence>
<keyword evidence="2" id="KW-1185">Reference proteome</keyword>
<dbReference type="AlphaFoldDB" id="A0AA39HR86"/>
<dbReference type="Proteomes" id="UP001175271">
    <property type="component" value="Unassembled WGS sequence"/>
</dbReference>
<name>A0AA39HR86_9BILA</name>